<evidence type="ECO:0000259" key="5">
    <source>
        <dbReference type="Pfam" id="PF01571"/>
    </source>
</evidence>
<dbReference type="Pfam" id="PF01266">
    <property type="entry name" value="DAO"/>
    <property type="match status" value="1"/>
</dbReference>
<sequence length="808" mass="89460">MKSHTRVLVIGGGVVGCSVLYHLAKAGWTDITLIERAELTAGSTWHAAGGFHTLNGDPNVAKLQQYTVELYREIEALSGQSCGLHLTGGVMLAGTKERMDWLKMAHAKGRYLGMHTEIISAAEAKKLMPLIDEKQFAGAMYDPLEGHLDPYGTTHAYAKSAKILGAEIVLRNRVVDMAQREDGSWDVITEHGSIQAEHVVNCGGLWARECGRMVGLELPVLAMEHMYFLTEDMPEVAEINAATGKEVITALDFEGEIYMRQERGGMLLGTYEQACKPWSEKETPWDFGQNLLEPDLDRIAPSLEVGFRHFPAFENAGIRRVINGPFTFAPDGNPLVGPIRGLRNYWVACGVMAGFSQGGGVGLALSNWMVHGDPGFDVWGMDVARYGDWTTLSHTNAKVRENYARRFRIRFPNEELPAARPFRTTPVYDRLESHNAVFGDMNGLEHALWFAPSRAEARDEFSFRRSNDFPHVAAESAAVREGVGLLEISNFAKYEISGKGAEAWLDTILPNRLPARGRMVLTPMLNENGMLIGDFTLAREADDRFMIFGSGLAEQYHMRWFQAHLPEAGVTLRAHGLDLVGLQIAGPKSRELLARLVDADLTKEAFPFMAVGRFNVGILPALIGRVTYTGDLGYEIWVKPEHQRALFDLLMQEGAGLGIRLFGGRALNSLRLEKSFGSWSREYRPIYTPWEAGLERFVSTQKSDFIGRDALLRARDEGPRRRLATFVVDALDADVIGDEPIWLDGKVVGWVTSGGYAHHAKASVALGYVEAAAFDASAPYEVEIIGDRRPARVAPEPLFDPKGLRMRG</sequence>
<dbReference type="Gene3D" id="3.30.1360.120">
    <property type="entry name" value="Probable tRNA modification gtpase trme, domain 1"/>
    <property type="match status" value="1"/>
</dbReference>
<dbReference type="InterPro" id="IPR006076">
    <property type="entry name" value="FAD-dep_OxRdtase"/>
</dbReference>
<dbReference type="GO" id="GO:0016491">
    <property type="term" value="F:oxidoreductase activity"/>
    <property type="evidence" value="ECO:0007669"/>
    <property type="project" value="UniProtKB-KW"/>
</dbReference>
<organism evidence="8 9">
    <name type="scientific">Labrys okinawensis</name>
    <dbReference type="NCBI Taxonomy" id="346911"/>
    <lineage>
        <taxon>Bacteria</taxon>
        <taxon>Pseudomonadati</taxon>
        <taxon>Pseudomonadota</taxon>
        <taxon>Alphaproteobacteria</taxon>
        <taxon>Hyphomicrobiales</taxon>
        <taxon>Xanthobacteraceae</taxon>
        <taxon>Labrys</taxon>
    </lineage>
</organism>
<feature type="domain" description="Aminomethyltransferase C-terminal" evidence="6">
    <location>
        <begin position="721"/>
        <end position="800"/>
    </location>
</feature>
<comment type="caution">
    <text evidence="8">The sequence shown here is derived from an EMBL/GenBank/DDBJ whole genome shotgun (WGS) entry which is preliminary data.</text>
</comment>
<feature type="domain" description="GCVT N-terminal" evidence="5">
    <location>
        <begin position="427"/>
        <end position="702"/>
    </location>
</feature>
<dbReference type="Pfam" id="PF01571">
    <property type="entry name" value="GCV_T"/>
    <property type="match status" value="1"/>
</dbReference>
<evidence type="ECO:0000256" key="2">
    <source>
        <dbReference type="ARBA" id="ARBA00023002"/>
    </source>
</evidence>
<name>A0A2S9Q7Z6_9HYPH</name>
<accession>A0A2S9Q7Z6</accession>
<evidence type="ECO:0000259" key="6">
    <source>
        <dbReference type="Pfam" id="PF08669"/>
    </source>
</evidence>
<dbReference type="Pfam" id="PF16350">
    <property type="entry name" value="FAO_M"/>
    <property type="match status" value="1"/>
</dbReference>
<evidence type="ECO:0000256" key="1">
    <source>
        <dbReference type="ARBA" id="ARBA00008609"/>
    </source>
</evidence>
<dbReference type="Pfam" id="PF08669">
    <property type="entry name" value="GCV_T_C"/>
    <property type="match status" value="1"/>
</dbReference>
<proteinExistence type="inferred from homology"/>
<dbReference type="SUPFAM" id="SSF54373">
    <property type="entry name" value="FAD-linked reductases, C-terminal domain"/>
    <property type="match status" value="1"/>
</dbReference>
<feature type="domain" description="FAD dependent oxidoreductase" evidence="4">
    <location>
        <begin position="6"/>
        <end position="367"/>
    </location>
</feature>
<reference evidence="8 9" key="1">
    <citation type="submission" date="2018-02" db="EMBL/GenBank/DDBJ databases">
        <title>Whole genome sequencing of endophytic bacterium.</title>
        <authorList>
            <person name="Eedara R."/>
            <person name="Podile A.R."/>
        </authorList>
    </citation>
    <scope>NUCLEOTIDE SEQUENCE [LARGE SCALE GENOMIC DNA]</scope>
    <source>
        <strain evidence="8 9">RP1T</strain>
    </source>
</reference>
<keyword evidence="3" id="KW-1133">Transmembrane helix</keyword>
<protein>
    <submittedName>
        <fullName evidence="8">Glycine cleavage system protein T</fullName>
    </submittedName>
</protein>
<dbReference type="SUPFAM" id="SSF51905">
    <property type="entry name" value="FAD/NAD(P)-binding domain"/>
    <property type="match status" value="1"/>
</dbReference>
<dbReference type="EMBL" id="PUEJ01000008">
    <property type="protein sequence ID" value="PRH85414.1"/>
    <property type="molecule type" value="Genomic_DNA"/>
</dbReference>
<dbReference type="InterPro" id="IPR036188">
    <property type="entry name" value="FAD/NAD-bd_sf"/>
</dbReference>
<comment type="similarity">
    <text evidence="1">Belongs to the GcvT family.</text>
</comment>
<dbReference type="SUPFAM" id="SSF101790">
    <property type="entry name" value="Aminomethyltransferase beta-barrel domain"/>
    <property type="match status" value="1"/>
</dbReference>
<keyword evidence="2" id="KW-0560">Oxidoreductase</keyword>
<dbReference type="Gene3D" id="2.40.30.110">
    <property type="entry name" value="Aminomethyltransferase beta-barrel domains"/>
    <property type="match status" value="1"/>
</dbReference>
<keyword evidence="3" id="KW-0812">Transmembrane</keyword>
<feature type="transmembrane region" description="Helical" evidence="3">
    <location>
        <begin position="7"/>
        <end position="24"/>
    </location>
</feature>
<dbReference type="Gene3D" id="3.30.70.1400">
    <property type="entry name" value="Aminomethyltransferase beta-barrel domains"/>
    <property type="match status" value="1"/>
</dbReference>
<evidence type="ECO:0000259" key="7">
    <source>
        <dbReference type="Pfam" id="PF16350"/>
    </source>
</evidence>
<evidence type="ECO:0000256" key="3">
    <source>
        <dbReference type="SAM" id="Phobius"/>
    </source>
</evidence>
<dbReference type="OrthoDB" id="9804379at2"/>
<evidence type="ECO:0000259" key="4">
    <source>
        <dbReference type="Pfam" id="PF01266"/>
    </source>
</evidence>
<gene>
    <name evidence="8" type="ORF">C5L14_20670</name>
</gene>
<dbReference type="InterPro" id="IPR027266">
    <property type="entry name" value="TrmE/GcvT-like"/>
</dbReference>
<feature type="domain" description="FAD dependent oxidoreductase central" evidence="7">
    <location>
        <begin position="371"/>
        <end position="424"/>
    </location>
</feature>
<evidence type="ECO:0000313" key="9">
    <source>
        <dbReference type="Proteomes" id="UP000237682"/>
    </source>
</evidence>
<dbReference type="PANTHER" id="PTHR43757">
    <property type="entry name" value="AMINOMETHYLTRANSFERASE"/>
    <property type="match status" value="1"/>
</dbReference>
<dbReference type="InterPro" id="IPR013977">
    <property type="entry name" value="GcvT_C"/>
</dbReference>
<dbReference type="Proteomes" id="UP000237682">
    <property type="component" value="Unassembled WGS sequence"/>
</dbReference>
<evidence type="ECO:0000313" key="8">
    <source>
        <dbReference type="EMBL" id="PRH85414.1"/>
    </source>
</evidence>
<dbReference type="InterPro" id="IPR032503">
    <property type="entry name" value="FAO_M"/>
</dbReference>
<dbReference type="Gene3D" id="3.30.9.10">
    <property type="entry name" value="D-Amino Acid Oxidase, subunit A, domain 2"/>
    <property type="match status" value="1"/>
</dbReference>
<dbReference type="PROSITE" id="PS51257">
    <property type="entry name" value="PROKAR_LIPOPROTEIN"/>
    <property type="match status" value="1"/>
</dbReference>
<keyword evidence="3" id="KW-0472">Membrane</keyword>
<dbReference type="InterPro" id="IPR006222">
    <property type="entry name" value="GCVT_N"/>
</dbReference>
<dbReference type="AlphaFoldDB" id="A0A2S9Q7Z6"/>
<dbReference type="SUPFAM" id="SSF103025">
    <property type="entry name" value="Folate-binding domain"/>
    <property type="match status" value="1"/>
</dbReference>
<dbReference type="InterPro" id="IPR028896">
    <property type="entry name" value="GcvT/YgfZ/DmdA"/>
</dbReference>
<dbReference type="InterPro" id="IPR029043">
    <property type="entry name" value="GcvT/YgfZ_C"/>
</dbReference>
<dbReference type="RefSeq" id="WP_105863975.1">
    <property type="nucleotide sequence ID" value="NZ_PUEJ01000008.1"/>
</dbReference>
<keyword evidence="9" id="KW-1185">Reference proteome</keyword>
<dbReference type="Gene3D" id="3.50.50.60">
    <property type="entry name" value="FAD/NAD(P)-binding domain"/>
    <property type="match status" value="1"/>
</dbReference>
<dbReference type="PANTHER" id="PTHR43757:SF2">
    <property type="entry name" value="AMINOMETHYLTRANSFERASE, MITOCHONDRIAL"/>
    <property type="match status" value="1"/>
</dbReference>